<dbReference type="AlphaFoldDB" id="A0AAE0FEL3"/>
<dbReference type="EMBL" id="LGRX02019836">
    <property type="protein sequence ID" value="KAK3258090.1"/>
    <property type="molecule type" value="Genomic_DNA"/>
</dbReference>
<reference evidence="2 3" key="1">
    <citation type="journal article" date="2015" name="Genome Biol. Evol.">
        <title>Comparative Genomics of a Bacterivorous Green Alga Reveals Evolutionary Causalities and Consequences of Phago-Mixotrophic Mode of Nutrition.</title>
        <authorList>
            <person name="Burns J.A."/>
            <person name="Paasch A."/>
            <person name="Narechania A."/>
            <person name="Kim E."/>
        </authorList>
    </citation>
    <scope>NUCLEOTIDE SEQUENCE [LARGE SCALE GENOMIC DNA]</scope>
    <source>
        <strain evidence="2 3">PLY_AMNH</strain>
    </source>
</reference>
<name>A0AAE0FEL3_9CHLO</name>
<organism evidence="2 3">
    <name type="scientific">Cymbomonas tetramitiformis</name>
    <dbReference type="NCBI Taxonomy" id="36881"/>
    <lineage>
        <taxon>Eukaryota</taxon>
        <taxon>Viridiplantae</taxon>
        <taxon>Chlorophyta</taxon>
        <taxon>Pyramimonadophyceae</taxon>
        <taxon>Pyramimonadales</taxon>
        <taxon>Pyramimonadaceae</taxon>
        <taxon>Cymbomonas</taxon>
    </lineage>
</organism>
<comment type="caution">
    <text evidence="2">The sequence shown here is derived from an EMBL/GenBank/DDBJ whole genome shotgun (WGS) entry which is preliminary data.</text>
</comment>
<feature type="chain" id="PRO_5042276670" evidence="1">
    <location>
        <begin position="21"/>
        <end position="232"/>
    </location>
</feature>
<dbReference type="Proteomes" id="UP001190700">
    <property type="component" value="Unassembled WGS sequence"/>
</dbReference>
<accession>A0AAE0FEL3</accession>
<proteinExistence type="predicted"/>
<protein>
    <submittedName>
        <fullName evidence="2">Uncharacterized protein</fullName>
    </submittedName>
</protein>
<gene>
    <name evidence="2" type="ORF">CYMTET_32852</name>
</gene>
<evidence type="ECO:0000313" key="3">
    <source>
        <dbReference type="Proteomes" id="UP001190700"/>
    </source>
</evidence>
<feature type="signal peptide" evidence="1">
    <location>
        <begin position="1"/>
        <end position="20"/>
    </location>
</feature>
<evidence type="ECO:0000256" key="1">
    <source>
        <dbReference type="SAM" id="SignalP"/>
    </source>
</evidence>
<evidence type="ECO:0000313" key="2">
    <source>
        <dbReference type="EMBL" id="KAK3258090.1"/>
    </source>
</evidence>
<sequence length="232" mass="25888">MTAQLILAFLLIVFTRHGDCGHTPTATQRADPSAEDLDSPTSDMLDNIAGWGFPRYTLDYLNEAEDLIMLSADMASSFTSPQLSDCDSEVVTIVVEIAEYMDYFFSDVSEPRPFAVRFDVYRIQSGDLQDSTSYQLYQDSQLQAEVHAGTATLVFSGHHFGEPPKLCLEASSSYALRVHAMQYSSDESEAPQLLDSFAYVLGPCAPGCFRPRFSLLRARERLRAQFPRQLAL</sequence>
<keyword evidence="3" id="KW-1185">Reference proteome</keyword>
<keyword evidence="1" id="KW-0732">Signal</keyword>